<keyword evidence="1" id="KW-0812">Transmembrane</keyword>
<feature type="domain" description="Plasmodium falciparum erythrocyte membrane protein 1 acidic terminal segment" evidence="2">
    <location>
        <begin position="25"/>
        <end position="92"/>
    </location>
</feature>
<dbReference type="EMBL" id="KE123846">
    <property type="protein sequence ID" value="EWC87336.1"/>
    <property type="molecule type" value="Genomic_DNA"/>
</dbReference>
<dbReference type="Proteomes" id="UP000030673">
    <property type="component" value="Unassembled WGS sequence"/>
</dbReference>
<sequence>MLIALQIIWIFLNAPQKINIMEYILINDSLNCDYNEVINIYVKMFKRKENKLYRIKYTKNTVTNTYNEIHLFHKRFERNRYMCEMWNNKNNNNKNLILLAPIFLMRIHAHMVILVYIKFIIIYKKNMKMRLYNNFMDLQYMVLSTVNKISDDIYYPLSNIRSI</sequence>
<reference evidence="3 4" key="1">
    <citation type="submission" date="2013-02" db="EMBL/GenBank/DDBJ databases">
        <title>The Genome Sequence of Plasmodium falciparum NF54.</title>
        <authorList>
            <consortium name="The Broad Institute Genome Sequencing Platform"/>
            <consortium name="The Broad Institute Genome Sequencing Center for Infectious Disease"/>
            <person name="Neafsey D."/>
            <person name="Cheeseman I."/>
            <person name="Volkman S."/>
            <person name="Adams J."/>
            <person name="Walker B."/>
            <person name="Young S.K."/>
            <person name="Zeng Q."/>
            <person name="Gargeya S."/>
            <person name="Fitzgerald M."/>
            <person name="Haas B."/>
            <person name="Abouelleil A."/>
            <person name="Alvarado L."/>
            <person name="Arachchi H.M."/>
            <person name="Berlin A.M."/>
            <person name="Chapman S.B."/>
            <person name="Dewar J."/>
            <person name="Goldberg J."/>
            <person name="Griggs A."/>
            <person name="Gujja S."/>
            <person name="Hansen M."/>
            <person name="Howarth C."/>
            <person name="Imamovic A."/>
            <person name="Larimer J."/>
            <person name="McCowan C."/>
            <person name="Murphy C."/>
            <person name="Neiman D."/>
            <person name="Pearson M."/>
            <person name="Priest M."/>
            <person name="Roberts A."/>
            <person name="Saif S."/>
            <person name="Shea T."/>
            <person name="Sisk P."/>
            <person name="Sykes S."/>
            <person name="Wortman J."/>
            <person name="Nusbaum C."/>
            <person name="Birren B."/>
        </authorList>
    </citation>
    <scope>NUCLEOTIDE SEQUENCE [LARGE SCALE GENOMIC DNA]</scope>
    <source>
        <strain evidence="3 4">NF54</strain>
    </source>
</reference>
<organism evidence="3 4">
    <name type="scientific">Plasmodium falciparum (isolate NF54)</name>
    <dbReference type="NCBI Taxonomy" id="5843"/>
    <lineage>
        <taxon>Eukaryota</taxon>
        <taxon>Sar</taxon>
        <taxon>Alveolata</taxon>
        <taxon>Apicomplexa</taxon>
        <taxon>Aconoidasida</taxon>
        <taxon>Haemosporida</taxon>
        <taxon>Plasmodiidae</taxon>
        <taxon>Plasmodium</taxon>
        <taxon>Plasmodium (Laverania)</taxon>
    </lineage>
</organism>
<accession>W7JRD2</accession>
<dbReference type="Gene3D" id="1.10.1900.40">
    <property type="entry name" value="Acidic terminal segments, variant surface antigen of PfEMP1"/>
    <property type="match status" value="1"/>
</dbReference>
<evidence type="ECO:0000313" key="4">
    <source>
        <dbReference type="Proteomes" id="UP000030673"/>
    </source>
</evidence>
<evidence type="ECO:0000259" key="2">
    <source>
        <dbReference type="Pfam" id="PF15445"/>
    </source>
</evidence>
<name>W7JRD2_PLAFO</name>
<dbReference type="AlphaFoldDB" id="W7JRD2"/>
<evidence type="ECO:0000313" key="3">
    <source>
        <dbReference type="EMBL" id="EWC87336.1"/>
    </source>
</evidence>
<keyword evidence="1" id="KW-1133">Transmembrane helix</keyword>
<dbReference type="Pfam" id="PF15445">
    <property type="entry name" value="ATS"/>
    <property type="match status" value="1"/>
</dbReference>
<evidence type="ECO:0000256" key="1">
    <source>
        <dbReference type="SAM" id="Phobius"/>
    </source>
</evidence>
<proteinExistence type="predicted"/>
<feature type="transmembrane region" description="Helical" evidence="1">
    <location>
        <begin position="96"/>
        <end position="121"/>
    </location>
</feature>
<keyword evidence="4" id="KW-1185">Reference proteome</keyword>
<dbReference type="InterPro" id="IPR029211">
    <property type="entry name" value="PfEMP1_ATS"/>
</dbReference>
<keyword evidence="1" id="KW-0472">Membrane</keyword>
<dbReference type="InterPro" id="IPR044932">
    <property type="entry name" value="PfEMP1_ATS_sf"/>
</dbReference>
<gene>
    <name evidence="3" type="ORF">PFNF54_03908</name>
</gene>
<protein>
    <recommendedName>
        <fullName evidence="2">Plasmodium falciparum erythrocyte membrane protein 1 acidic terminal segment domain-containing protein</fullName>
    </recommendedName>
</protein>